<dbReference type="SUPFAM" id="SSF56801">
    <property type="entry name" value="Acetyl-CoA synthetase-like"/>
    <property type="match status" value="1"/>
</dbReference>
<dbReference type="RefSeq" id="XP_013263615.1">
    <property type="nucleotide sequence ID" value="XM_013408161.1"/>
</dbReference>
<dbReference type="GO" id="GO:0016405">
    <property type="term" value="F:CoA-ligase activity"/>
    <property type="evidence" value="ECO:0007669"/>
    <property type="project" value="TreeGrafter"/>
</dbReference>
<gene>
    <name evidence="4" type="ORF">A1O9_02589</name>
</gene>
<evidence type="ECO:0000313" key="4">
    <source>
        <dbReference type="EMBL" id="KEF61025.1"/>
    </source>
</evidence>
<feature type="transmembrane region" description="Helical" evidence="1">
    <location>
        <begin position="80"/>
        <end position="103"/>
    </location>
</feature>
<dbReference type="GeneID" id="25277531"/>
<dbReference type="VEuPathDB" id="FungiDB:A1O9_02589"/>
<dbReference type="OrthoDB" id="6509636at2759"/>
<dbReference type="InterPro" id="IPR020845">
    <property type="entry name" value="AMP-binding_CS"/>
</dbReference>
<dbReference type="Pfam" id="PF13193">
    <property type="entry name" value="AMP-binding_C"/>
    <property type="match status" value="1"/>
</dbReference>
<protein>
    <recommendedName>
        <fullName evidence="6">4-coumarate-CoA ligase</fullName>
    </recommendedName>
</protein>
<dbReference type="STRING" id="1182545.A0A072PZG2"/>
<evidence type="ECO:0000313" key="5">
    <source>
        <dbReference type="Proteomes" id="UP000027920"/>
    </source>
</evidence>
<dbReference type="InterPro" id="IPR025110">
    <property type="entry name" value="AMP-bd_C"/>
</dbReference>
<evidence type="ECO:0008006" key="6">
    <source>
        <dbReference type="Google" id="ProtNLM"/>
    </source>
</evidence>
<keyword evidence="1" id="KW-1133">Transmembrane helix</keyword>
<dbReference type="PANTHER" id="PTHR24096:SF424">
    <property type="entry name" value="ACETYL-COA SYNTHETASE-LIKE PROTEIN-RELATED"/>
    <property type="match status" value="1"/>
</dbReference>
<comment type="caution">
    <text evidence="4">The sequence shown here is derived from an EMBL/GenBank/DDBJ whole genome shotgun (WGS) entry which is preliminary data.</text>
</comment>
<keyword evidence="1" id="KW-0472">Membrane</keyword>
<dbReference type="Gene3D" id="3.40.50.12780">
    <property type="entry name" value="N-terminal domain of ligase-like"/>
    <property type="match status" value="1"/>
</dbReference>
<dbReference type="InterPro" id="IPR042099">
    <property type="entry name" value="ANL_N_sf"/>
</dbReference>
<feature type="domain" description="AMP-binding enzyme C-terminal" evidence="3">
    <location>
        <begin position="460"/>
        <end position="531"/>
    </location>
</feature>
<dbReference type="HOGENOM" id="CLU_000022_59_2_1"/>
<feature type="domain" description="AMP-dependent synthetase/ligase" evidence="2">
    <location>
        <begin position="27"/>
        <end position="409"/>
    </location>
</feature>
<dbReference type="InterPro" id="IPR045851">
    <property type="entry name" value="AMP-bd_C_sf"/>
</dbReference>
<dbReference type="Gene3D" id="3.30.300.30">
    <property type="match status" value="1"/>
</dbReference>
<reference evidence="4 5" key="1">
    <citation type="submission" date="2013-03" db="EMBL/GenBank/DDBJ databases">
        <title>The Genome Sequence of Exophiala aquamarina CBS 119918.</title>
        <authorList>
            <consortium name="The Broad Institute Genomics Platform"/>
            <person name="Cuomo C."/>
            <person name="de Hoog S."/>
            <person name="Gorbushina A."/>
            <person name="Walker B."/>
            <person name="Young S.K."/>
            <person name="Zeng Q."/>
            <person name="Gargeya S."/>
            <person name="Fitzgerald M."/>
            <person name="Haas B."/>
            <person name="Abouelleil A."/>
            <person name="Allen A.W."/>
            <person name="Alvarado L."/>
            <person name="Arachchi H.M."/>
            <person name="Berlin A.M."/>
            <person name="Chapman S.B."/>
            <person name="Gainer-Dewar J."/>
            <person name="Goldberg J."/>
            <person name="Griggs A."/>
            <person name="Gujja S."/>
            <person name="Hansen M."/>
            <person name="Howarth C."/>
            <person name="Imamovic A."/>
            <person name="Ireland A."/>
            <person name="Larimer J."/>
            <person name="McCowan C."/>
            <person name="Murphy C."/>
            <person name="Pearson M."/>
            <person name="Poon T.W."/>
            <person name="Priest M."/>
            <person name="Roberts A."/>
            <person name="Saif S."/>
            <person name="Shea T."/>
            <person name="Sisk P."/>
            <person name="Sykes S."/>
            <person name="Wortman J."/>
            <person name="Nusbaum C."/>
            <person name="Birren B."/>
        </authorList>
    </citation>
    <scope>NUCLEOTIDE SEQUENCE [LARGE SCALE GENOMIC DNA]</scope>
    <source>
        <strain evidence="4 5">CBS 119918</strain>
    </source>
</reference>
<proteinExistence type="predicted"/>
<evidence type="ECO:0000259" key="2">
    <source>
        <dbReference type="Pfam" id="PF00501"/>
    </source>
</evidence>
<keyword evidence="1" id="KW-0812">Transmembrane</keyword>
<keyword evidence="5" id="KW-1185">Reference proteome</keyword>
<accession>A0A072PZG2</accession>
<dbReference type="PANTHER" id="PTHR24096">
    <property type="entry name" value="LONG-CHAIN-FATTY-ACID--COA LIGASE"/>
    <property type="match status" value="1"/>
</dbReference>
<dbReference type="Proteomes" id="UP000027920">
    <property type="component" value="Unassembled WGS sequence"/>
</dbReference>
<sequence>MPQKSRWSVDIPITSLPSLLLGDDPETLPETPAYIDTENPEALRLSWREFGYWCRRLAAGLVDAGLGLNGRVLVYSGNNIFFPVVTLGVIMAGGIISTANPAFVARELAYQLKDSGARFLLIAEASKETALQAARLAHFSQKDIFIFDDAVLGGFPRPSGAVRNWSHLIAPLHRGKSFRCKEIKSKEEARQTVALLYSSGTTGIPKGVEITHYSLVANCVQLGHLHSLSPNKFKSDRLLAFLPMYHGLGLLSFTTMSPYRRIPTYIMKRYSLLPTLENIGKFRITELMLVPPILVAMAKCVDAKQGKYDLSSIRKVSVGAAPLSREMCEELEKLWPEGQVNVKQGWGMTELPLSVLNWDEREISKTQAVGEPVANCEVKIMDDEGINELPVGHPGELWCKTPTMMKGYWGRPKETQEVITADGWFKTGDIAFADGDGKYVIVDRKKELIKVKGNQVAPAELEALLLEHSDVLDAAVVGIKRDEDEEPMAYVVKKPGSEVSAEDILEYMSKKTSKIKRITGGIVFCNSIPKNPVSPTHPYEVT</sequence>
<organism evidence="4 5">
    <name type="scientific">Exophiala aquamarina CBS 119918</name>
    <dbReference type="NCBI Taxonomy" id="1182545"/>
    <lineage>
        <taxon>Eukaryota</taxon>
        <taxon>Fungi</taxon>
        <taxon>Dikarya</taxon>
        <taxon>Ascomycota</taxon>
        <taxon>Pezizomycotina</taxon>
        <taxon>Eurotiomycetes</taxon>
        <taxon>Chaetothyriomycetidae</taxon>
        <taxon>Chaetothyriales</taxon>
        <taxon>Herpotrichiellaceae</taxon>
        <taxon>Exophiala</taxon>
    </lineage>
</organism>
<dbReference type="InterPro" id="IPR000873">
    <property type="entry name" value="AMP-dep_synth/lig_dom"/>
</dbReference>
<dbReference type="CDD" id="cd05911">
    <property type="entry name" value="Firefly_Luc_like"/>
    <property type="match status" value="1"/>
</dbReference>
<dbReference type="PROSITE" id="PS00455">
    <property type="entry name" value="AMP_BINDING"/>
    <property type="match status" value="1"/>
</dbReference>
<evidence type="ECO:0000259" key="3">
    <source>
        <dbReference type="Pfam" id="PF13193"/>
    </source>
</evidence>
<name>A0A072PZG2_9EURO</name>
<dbReference type="AlphaFoldDB" id="A0A072PZG2"/>
<dbReference type="EMBL" id="AMGV01000002">
    <property type="protein sequence ID" value="KEF61025.1"/>
    <property type="molecule type" value="Genomic_DNA"/>
</dbReference>
<evidence type="ECO:0000256" key="1">
    <source>
        <dbReference type="SAM" id="Phobius"/>
    </source>
</evidence>
<dbReference type="Pfam" id="PF00501">
    <property type="entry name" value="AMP-binding"/>
    <property type="match status" value="1"/>
</dbReference>